<evidence type="ECO:0000313" key="1">
    <source>
        <dbReference type="EMBL" id="KAJ2689685.1"/>
    </source>
</evidence>
<comment type="caution">
    <text evidence="1">The sequence shown here is derived from an EMBL/GenBank/DDBJ whole genome shotgun (WGS) entry which is preliminary data.</text>
</comment>
<evidence type="ECO:0000313" key="2">
    <source>
        <dbReference type="Proteomes" id="UP001151516"/>
    </source>
</evidence>
<sequence>MVVDSVSYRSCQIFVESKALLMPLLWVCHNFRAVVYSQYSDGSPDFYVYSDYPKHHFARELRVHLDEHSVYSGNFLETLQDQSFDAGAFPMARSITLYFSMLTDLKESSTELQPVSDIPGAEANIDAFVQHIKSMVPKLKEIKVKETLSIGEWILDGISGLIQSEDGTFAIYPWLRTLRLISKYDLREPVQLFKGAVPFPNLDHLHIGERYPFGDDVVFRGNATKLRVLQIRVNPPLINILRAYRPLTPSSHPNLQHVKITRSIGLIRDSFEADFDLYTRFVLQFGHGAMAREFGQFSSDLDHVRNAINKFSDHAYIQVLKLHDTYMGLWDVFGLIKSLPLLTDLHTMDAHVHLLPSGLTTSDLPAYVIANYGSTPNRFQCWHASLNIGLDVEAYAMCLLLLALVCPAFNYMAHRDLAPKRLLEKLVALGDADEFKPHTPRLERLFDKWRNVKQIEAHGTLPLRWR</sequence>
<keyword evidence="2" id="KW-1185">Reference proteome</keyword>
<dbReference type="OrthoDB" id="5539669at2759"/>
<accession>A0A9W8L5K9</accession>
<proteinExistence type="predicted"/>
<reference evidence="1" key="1">
    <citation type="submission" date="2022-07" db="EMBL/GenBank/DDBJ databases">
        <title>Phylogenomic reconstructions and comparative analyses of Kickxellomycotina fungi.</title>
        <authorList>
            <person name="Reynolds N.K."/>
            <person name="Stajich J.E."/>
            <person name="Barry K."/>
            <person name="Grigoriev I.V."/>
            <person name="Crous P."/>
            <person name="Smith M.E."/>
        </authorList>
    </citation>
    <scope>NUCLEOTIDE SEQUENCE</scope>
    <source>
        <strain evidence="1">CBS 109367</strain>
    </source>
</reference>
<name>A0A9W8L5K9_9FUNG</name>
<dbReference type="EMBL" id="JANBTX010000021">
    <property type="protein sequence ID" value="KAJ2689685.1"/>
    <property type="molecule type" value="Genomic_DNA"/>
</dbReference>
<gene>
    <name evidence="1" type="ORF">IWW39_001277</name>
</gene>
<dbReference type="AlphaFoldDB" id="A0A9W8L5K9"/>
<organism evidence="1 2">
    <name type="scientific">Coemansia spiralis</name>
    <dbReference type="NCBI Taxonomy" id="417178"/>
    <lineage>
        <taxon>Eukaryota</taxon>
        <taxon>Fungi</taxon>
        <taxon>Fungi incertae sedis</taxon>
        <taxon>Zoopagomycota</taxon>
        <taxon>Kickxellomycotina</taxon>
        <taxon>Kickxellomycetes</taxon>
        <taxon>Kickxellales</taxon>
        <taxon>Kickxellaceae</taxon>
        <taxon>Coemansia</taxon>
    </lineage>
</organism>
<protein>
    <submittedName>
        <fullName evidence="1">Uncharacterized protein</fullName>
    </submittedName>
</protein>
<dbReference type="Proteomes" id="UP001151516">
    <property type="component" value="Unassembled WGS sequence"/>
</dbReference>